<dbReference type="KEGG" id="amg:AMEC673_08885"/>
<dbReference type="Pfam" id="PF04233">
    <property type="entry name" value="Phage_Mu_F"/>
    <property type="match status" value="1"/>
</dbReference>
<proteinExistence type="predicted"/>
<reference evidence="3" key="1">
    <citation type="journal article" date="2012" name="Sci. Rep.">
        <title>Genomes of surface isolates of Alteromonas macleodii: the life of a widespread marine opportunistic copiotroph.</title>
        <authorList>
            <person name="Lopez-Perez M."/>
            <person name="Gonzaga A."/>
            <person name="Martin-Cuadrado A.B."/>
            <person name="Onyshchenko O."/>
            <person name="Ghavidel A."/>
            <person name="Ghai R."/>
            <person name="Rodriguez-Valera F."/>
        </authorList>
    </citation>
    <scope>NUCLEOTIDE SEQUENCE [LARGE SCALE GENOMIC DNA]</scope>
    <source>
        <strain evidence="3">English Channel 673</strain>
    </source>
</reference>
<gene>
    <name evidence="2" type="ordered locus">AMEC673_08885</name>
</gene>
<dbReference type="SUPFAM" id="SSF55486">
    <property type="entry name" value="Metalloproteases ('zincins'), catalytic domain"/>
    <property type="match status" value="1"/>
</dbReference>
<organism evidence="2 3">
    <name type="scientific">Alteromonas macleodii (strain English Channel 673)</name>
    <dbReference type="NCBI Taxonomy" id="1004788"/>
    <lineage>
        <taxon>Bacteria</taxon>
        <taxon>Pseudomonadati</taxon>
        <taxon>Pseudomonadota</taxon>
        <taxon>Gammaproteobacteria</taxon>
        <taxon>Alteromonadales</taxon>
        <taxon>Alteromonadaceae</taxon>
        <taxon>Alteromonas/Salinimonas group</taxon>
        <taxon>Alteromonas</taxon>
    </lineage>
</organism>
<dbReference type="RefSeq" id="WP_014976446.1">
    <property type="nucleotide sequence ID" value="NC_018678.1"/>
</dbReference>
<accession>A0AB32ZYB9</accession>
<evidence type="ECO:0000313" key="2">
    <source>
        <dbReference type="EMBL" id="AFT74471.1"/>
    </source>
</evidence>
<evidence type="ECO:0000259" key="1">
    <source>
        <dbReference type="Pfam" id="PF04233"/>
    </source>
</evidence>
<dbReference type="EMBL" id="CP003844">
    <property type="protein sequence ID" value="AFT74471.1"/>
    <property type="molecule type" value="Genomic_DNA"/>
</dbReference>
<sequence length="472" mass="53809">MPAQYGPQKFSEAITHFRNKLNMPSERWADVWREQHNNAFMVAGATKTDLLADIRQMVDSAIAEGKSLSWFQKEFKHLVKKHGWEHTGSAAWRANIIYDTNMRQAYNAGRFQQLQNFPYWRYAHGDSRYPRPHHQSKDGTILPKESPFWLTWFPQNGWGCKCKVFGETARSIQRKGLKLSKEPVIETREWVDKKTGEVHYVPVGIDPGFDYSPGSKSQADVLRQQQLSKPPLKERLPERVVPSAYSTNKNVTIHGLNKVISELSQAQPQMRQVTDFITTYGMKTLFLKPTEMVRGSKKAKELEEDITSYLNVPISKANGHWPVPSNTARRANGYTALAWKHVVVKAKTGVNLNKIADITDLTNAVEAAILALQAGKRQWSLSHIVRHYTESGDHGGAIMTWLHEMGHQVQFQAMRMNIPTPGLNEGITTYSMQDSMEWHAEHFAAWALNRAVLETHYPAIVAYFDKLMGELL</sequence>
<dbReference type="Proteomes" id="UP000006296">
    <property type="component" value="Chromosome"/>
</dbReference>
<feature type="domain" description="Phage head morphogenesis" evidence="1">
    <location>
        <begin position="53"/>
        <end position="164"/>
    </location>
</feature>
<dbReference type="InterPro" id="IPR006528">
    <property type="entry name" value="Phage_head_morphogenesis_dom"/>
</dbReference>
<dbReference type="AlphaFoldDB" id="A0AB32ZYB9"/>
<evidence type="ECO:0000313" key="3">
    <source>
        <dbReference type="Proteomes" id="UP000006296"/>
    </source>
</evidence>
<protein>
    <recommendedName>
        <fullName evidence="1">Phage head morphogenesis domain-containing protein</fullName>
    </recommendedName>
</protein>
<name>A0AB32ZYB9_ALTME</name>